<name>A0A1M6SZF1_9PROT</name>
<evidence type="ECO:0000256" key="2">
    <source>
        <dbReference type="PROSITE-ProRule" id="PRU00169"/>
    </source>
</evidence>
<evidence type="ECO:0000313" key="5">
    <source>
        <dbReference type="Proteomes" id="UP000184387"/>
    </source>
</evidence>
<dbReference type="SUPFAM" id="SSF52172">
    <property type="entry name" value="CheY-like"/>
    <property type="match status" value="1"/>
</dbReference>
<gene>
    <name evidence="4" type="ORF">SAMN02745194_05043</name>
</gene>
<dbReference type="PANTHER" id="PTHR44591">
    <property type="entry name" value="STRESS RESPONSE REGULATOR PROTEIN 1"/>
    <property type="match status" value="1"/>
</dbReference>
<protein>
    <submittedName>
        <fullName evidence="4">Response regulator receiver domain-containing protein</fullName>
    </submittedName>
</protein>
<dbReference type="GO" id="GO:0000160">
    <property type="term" value="P:phosphorelay signal transduction system"/>
    <property type="evidence" value="ECO:0007669"/>
    <property type="project" value="InterPro"/>
</dbReference>
<dbReference type="Proteomes" id="UP000184387">
    <property type="component" value="Unassembled WGS sequence"/>
</dbReference>
<dbReference type="Gene3D" id="3.40.50.2300">
    <property type="match status" value="1"/>
</dbReference>
<dbReference type="OrthoDB" id="7774278at2"/>
<proteinExistence type="predicted"/>
<dbReference type="SMART" id="SM00448">
    <property type="entry name" value="REC"/>
    <property type="match status" value="1"/>
</dbReference>
<dbReference type="RefSeq" id="WP_073140619.1">
    <property type="nucleotide sequence ID" value="NZ_FQZF01000066.1"/>
</dbReference>
<feature type="domain" description="Response regulatory" evidence="3">
    <location>
        <begin position="6"/>
        <end position="121"/>
    </location>
</feature>
<keyword evidence="1 2" id="KW-0597">Phosphoprotein</keyword>
<organism evidence="4 5">
    <name type="scientific">Muricoccus roseus</name>
    <dbReference type="NCBI Taxonomy" id="198092"/>
    <lineage>
        <taxon>Bacteria</taxon>
        <taxon>Pseudomonadati</taxon>
        <taxon>Pseudomonadota</taxon>
        <taxon>Alphaproteobacteria</taxon>
        <taxon>Acetobacterales</taxon>
        <taxon>Roseomonadaceae</taxon>
        <taxon>Muricoccus</taxon>
    </lineage>
</organism>
<keyword evidence="5" id="KW-1185">Reference proteome</keyword>
<accession>A0A1M6SZF1</accession>
<reference evidence="4 5" key="1">
    <citation type="submission" date="2016-11" db="EMBL/GenBank/DDBJ databases">
        <authorList>
            <person name="Jaros S."/>
            <person name="Januszkiewicz K."/>
            <person name="Wedrychowicz H."/>
        </authorList>
    </citation>
    <scope>NUCLEOTIDE SEQUENCE [LARGE SCALE GENOMIC DNA]</scope>
    <source>
        <strain evidence="4 5">DSM 14916</strain>
    </source>
</reference>
<dbReference type="InterPro" id="IPR001789">
    <property type="entry name" value="Sig_transdc_resp-reg_receiver"/>
</dbReference>
<evidence type="ECO:0000259" key="3">
    <source>
        <dbReference type="PROSITE" id="PS50110"/>
    </source>
</evidence>
<dbReference type="PROSITE" id="PS50110">
    <property type="entry name" value="RESPONSE_REGULATORY"/>
    <property type="match status" value="1"/>
</dbReference>
<dbReference type="AlphaFoldDB" id="A0A1M6SZF1"/>
<dbReference type="InterPro" id="IPR011006">
    <property type="entry name" value="CheY-like_superfamily"/>
</dbReference>
<evidence type="ECO:0000256" key="1">
    <source>
        <dbReference type="ARBA" id="ARBA00022553"/>
    </source>
</evidence>
<dbReference type="STRING" id="198092.SAMN02745194_05043"/>
<dbReference type="EMBL" id="FQZF01000066">
    <property type="protein sequence ID" value="SHK50094.1"/>
    <property type="molecule type" value="Genomic_DNA"/>
</dbReference>
<dbReference type="PANTHER" id="PTHR44591:SF20">
    <property type="entry name" value="PROTEIN PILH"/>
    <property type="match status" value="1"/>
</dbReference>
<dbReference type="InterPro" id="IPR050595">
    <property type="entry name" value="Bact_response_regulator"/>
</dbReference>
<sequence length="122" mass="13178">MTHNDCVLIVEDEFLIAELLTDMVEDMGLTVCACAATAEDATALAGQHRPRIVLMDVRLSGEKDGIDAALAIHHQVGSKVVFITGSQEAETVARIHQDHPAAILFKPITFGQLRQTIETISA</sequence>
<dbReference type="Pfam" id="PF00072">
    <property type="entry name" value="Response_reg"/>
    <property type="match status" value="1"/>
</dbReference>
<feature type="modified residue" description="4-aspartylphosphate" evidence="2">
    <location>
        <position position="56"/>
    </location>
</feature>
<evidence type="ECO:0000313" key="4">
    <source>
        <dbReference type="EMBL" id="SHK50094.1"/>
    </source>
</evidence>